<feature type="domain" description="DUF5655" evidence="1">
    <location>
        <begin position="192"/>
        <end position="304"/>
    </location>
</feature>
<accession>A0A9Q4EIP6</accession>
<sequence>MYLYKVNNQNQIEDIREKPFKKEKEIQDLCETNLQQMLGLRFVKSEFRINNFRIDTLAFDDETSAFVIIEYKNTKNFSVVDQGYAYLAAMLNHKADFILEYNENHDRPLKRDDVDWSQSKVIFISPVFTVYQKQSIHFKDLPIELWEIKRYENGLIHMNQMKAEGVSESIKTISRQSETIQEVSKEIKVFSEEDHLADKPFDIIELYQQLKEFILNLDDHISIKPTKIYIAFTSNKRNFVDISLLKSGLKVWVNMKKGELQDPAERMRDVSETGHWGNGDYEIFIKDDEHIEYIMGLIKQSYEKNK</sequence>
<evidence type="ECO:0000259" key="1">
    <source>
        <dbReference type="Pfam" id="PF18899"/>
    </source>
</evidence>
<dbReference type="Proteomes" id="UP001073053">
    <property type="component" value="Unassembled WGS sequence"/>
</dbReference>
<dbReference type="EMBL" id="JALAWA010000005">
    <property type="protein sequence ID" value="MCY9185009.1"/>
    <property type="molecule type" value="Genomic_DNA"/>
</dbReference>
<dbReference type="Gene3D" id="3.40.1350.10">
    <property type="match status" value="1"/>
</dbReference>
<dbReference type="InterPro" id="IPR043714">
    <property type="entry name" value="DUF5655"/>
</dbReference>
<proteinExistence type="predicted"/>
<evidence type="ECO:0000313" key="2">
    <source>
        <dbReference type="EMBL" id="MCY9185009.1"/>
    </source>
</evidence>
<comment type="caution">
    <text evidence="2">The sequence shown here is derived from an EMBL/GenBank/DDBJ whole genome shotgun (WGS) entry which is preliminary data.</text>
</comment>
<evidence type="ECO:0000313" key="3">
    <source>
        <dbReference type="Proteomes" id="UP001073053"/>
    </source>
</evidence>
<name>A0A9Q4EIP6_9BACI</name>
<gene>
    <name evidence="2" type="ORF">MOF03_10175</name>
</gene>
<dbReference type="RefSeq" id="WP_268498635.1">
    <property type="nucleotide sequence ID" value="NZ_JALAVZ010000015.1"/>
</dbReference>
<reference evidence="2" key="1">
    <citation type="submission" date="2022-02" db="EMBL/GenBank/DDBJ databases">
        <title>Crop Bioprotection Bacillus Genome Sequencing.</title>
        <authorList>
            <person name="Dunlap C."/>
        </authorList>
    </citation>
    <scope>NUCLEOTIDE SEQUENCE</scope>
    <source>
        <strain evidence="2">EC49O2N-C10</strain>
    </source>
</reference>
<dbReference type="GO" id="GO:0003676">
    <property type="term" value="F:nucleic acid binding"/>
    <property type="evidence" value="ECO:0007669"/>
    <property type="project" value="InterPro"/>
</dbReference>
<protein>
    <submittedName>
        <fullName evidence="2">DUF5655 domain-containing protein</fullName>
    </submittedName>
</protein>
<dbReference type="Pfam" id="PF18899">
    <property type="entry name" value="DUF5655"/>
    <property type="match status" value="1"/>
</dbReference>
<dbReference type="AlphaFoldDB" id="A0A9Q4EIP6"/>
<organism evidence="2 3">
    <name type="scientific">Bacillus halotolerans</name>
    <dbReference type="NCBI Taxonomy" id="260554"/>
    <lineage>
        <taxon>Bacteria</taxon>
        <taxon>Bacillati</taxon>
        <taxon>Bacillota</taxon>
        <taxon>Bacilli</taxon>
        <taxon>Bacillales</taxon>
        <taxon>Bacillaceae</taxon>
        <taxon>Bacillus</taxon>
    </lineage>
</organism>
<dbReference type="InterPro" id="IPR011856">
    <property type="entry name" value="tRNA_endonuc-like_dom_sf"/>
</dbReference>